<dbReference type="InterPro" id="IPR000477">
    <property type="entry name" value="RT_dom"/>
</dbReference>
<dbReference type="InterPro" id="IPR026960">
    <property type="entry name" value="RVT-Znf"/>
</dbReference>
<dbReference type="Pfam" id="PF13966">
    <property type="entry name" value="zf-RVT"/>
    <property type="match status" value="1"/>
</dbReference>
<gene>
    <name evidence="3" type="ORF">FSB_LOCUS53426</name>
</gene>
<evidence type="ECO:0000259" key="1">
    <source>
        <dbReference type="Pfam" id="PF00078"/>
    </source>
</evidence>
<dbReference type="InterPro" id="IPR020847">
    <property type="entry name" value="AP_endonuclease_F1_BS"/>
</dbReference>
<dbReference type="InterPro" id="IPR036691">
    <property type="entry name" value="Endo/exonu/phosph_ase_sf"/>
</dbReference>
<dbReference type="Pfam" id="PF00078">
    <property type="entry name" value="RVT_1"/>
    <property type="match status" value="1"/>
</dbReference>
<dbReference type="EMBL" id="OIVN01006121">
    <property type="protein sequence ID" value="SPD25544.1"/>
    <property type="molecule type" value="Genomic_DNA"/>
</dbReference>
<feature type="domain" description="Reverse transcriptase" evidence="1">
    <location>
        <begin position="432"/>
        <end position="544"/>
    </location>
</feature>
<dbReference type="PANTHER" id="PTHR33116:SF78">
    <property type="entry name" value="OS12G0587133 PROTEIN"/>
    <property type="match status" value="1"/>
</dbReference>
<dbReference type="Gene3D" id="3.60.10.10">
    <property type="entry name" value="Endonuclease/exonuclease/phosphatase"/>
    <property type="match status" value="1"/>
</dbReference>
<dbReference type="SUPFAM" id="SSF56219">
    <property type="entry name" value="DNase I-like"/>
    <property type="match status" value="1"/>
</dbReference>
<dbReference type="PANTHER" id="PTHR33116">
    <property type="entry name" value="REVERSE TRANSCRIPTASE ZINC-BINDING DOMAIN-CONTAINING PROTEIN-RELATED-RELATED"/>
    <property type="match status" value="1"/>
</dbReference>
<sequence>MGLILGVDARAPRWEKGFDPSFSPSLLRTPMFLDTEEVSNEEALDDTDGTELCSEDEANLHCDKLEVLEPMSEFGSVLGASFEGYKEQLLSMLQDIEKRRNQQGVEKNLGVKSKGSVVRHLLKLWKPDIICLQETKLDLITKGLVNIWGILHVDWLYLGSMGALGGILLMWDTRVVEKIEEAVGSFSVSCKFRSVINHQEWAFSRVYGPQTDSERLIILDELAGISSWCDVPCHVLANKLQALKGDLKKWNVESFENMTVKMNQLWLDLVELDSMAEGRSLTVNEKLHKARIVEGLEKMALLEEISWQQKSRAIWLKEGKKKIHRVANSHRRYNSISTLLINGERSMDHDAIADTITQFYTNLYTEECGWQPTLDGLEFSMIPKEEAHWLKHSFDKEAGGVIKVFNGDKASGPDGSPMAFFQNCWDIIGTPGVLCKLDIEKAYDHVNWQFLMYLLCRSGFSSKWCNWIGFCISTVQFLILINGCPQGFFASSRGLRQGNPLSLLLFVLIMESLSRLLVHASHERYFSEFLVGSDEANHLMVNFQKSKMVLVGDVPNLEDLVAVMGCKLVALPMTYLGLRLGKWLWCYRNEREAFWRQVVAVKYGDIWGGWCSMTLQSAYRVGLWKGIRRGWDRFIPFISFLVGNEDRVKFWSDLWCGDLPLKGVFLHLFSIVANREAVVADYIMVRNGNLHWETRCVGNGNSSKAFTVRSYYSCLNVPSPQQFPWKGIWKSKAPPRVAFFVWMVAWGKILTNDNLRKRRIILMDWCCLCKNAGESSDHLFLHCSMAKQLWDSILTLFGMHWVMPQTTQDLIACSSGALGQK</sequence>
<protein>
    <recommendedName>
        <fullName evidence="4">Reverse transcriptase domain-containing protein</fullName>
    </recommendedName>
</protein>
<name>A0A2N9IMM8_FAGSY</name>
<evidence type="ECO:0000313" key="3">
    <source>
        <dbReference type="EMBL" id="SPD25544.1"/>
    </source>
</evidence>
<dbReference type="AlphaFoldDB" id="A0A2N9IMM8"/>
<dbReference type="GO" id="GO:0006281">
    <property type="term" value="P:DNA repair"/>
    <property type="evidence" value="ECO:0007669"/>
    <property type="project" value="InterPro"/>
</dbReference>
<reference evidence="3" key="1">
    <citation type="submission" date="2018-02" db="EMBL/GenBank/DDBJ databases">
        <authorList>
            <person name="Cohen D.B."/>
            <person name="Kent A.D."/>
        </authorList>
    </citation>
    <scope>NUCLEOTIDE SEQUENCE</scope>
</reference>
<evidence type="ECO:0000259" key="2">
    <source>
        <dbReference type="Pfam" id="PF13966"/>
    </source>
</evidence>
<proteinExistence type="predicted"/>
<feature type="domain" description="Reverse transcriptase zinc-binding" evidence="2">
    <location>
        <begin position="706"/>
        <end position="790"/>
    </location>
</feature>
<dbReference type="PROSITE" id="PS00726">
    <property type="entry name" value="AP_NUCLEASE_F1_1"/>
    <property type="match status" value="1"/>
</dbReference>
<dbReference type="GO" id="GO:0004519">
    <property type="term" value="F:endonuclease activity"/>
    <property type="evidence" value="ECO:0007669"/>
    <property type="project" value="InterPro"/>
</dbReference>
<evidence type="ECO:0008006" key="4">
    <source>
        <dbReference type="Google" id="ProtNLM"/>
    </source>
</evidence>
<organism evidence="3">
    <name type="scientific">Fagus sylvatica</name>
    <name type="common">Beechnut</name>
    <dbReference type="NCBI Taxonomy" id="28930"/>
    <lineage>
        <taxon>Eukaryota</taxon>
        <taxon>Viridiplantae</taxon>
        <taxon>Streptophyta</taxon>
        <taxon>Embryophyta</taxon>
        <taxon>Tracheophyta</taxon>
        <taxon>Spermatophyta</taxon>
        <taxon>Magnoliopsida</taxon>
        <taxon>eudicotyledons</taxon>
        <taxon>Gunneridae</taxon>
        <taxon>Pentapetalae</taxon>
        <taxon>rosids</taxon>
        <taxon>fabids</taxon>
        <taxon>Fagales</taxon>
        <taxon>Fagaceae</taxon>
        <taxon>Fagus</taxon>
    </lineage>
</organism>
<dbReference type="GO" id="GO:0003677">
    <property type="term" value="F:DNA binding"/>
    <property type="evidence" value="ECO:0007669"/>
    <property type="project" value="InterPro"/>
</dbReference>
<accession>A0A2N9IMM8</accession>